<comment type="caution">
    <text evidence="7">Lacks conserved residue(s) required for the propagation of feature annotation.</text>
</comment>
<feature type="compositionally biased region" description="Polar residues" evidence="8">
    <location>
        <begin position="1427"/>
        <end position="1439"/>
    </location>
</feature>
<dbReference type="PANTHER" id="PTHR24126:SF14">
    <property type="entry name" value="ANK_REP_REGION DOMAIN-CONTAINING PROTEIN"/>
    <property type="match status" value="1"/>
</dbReference>
<feature type="compositionally biased region" description="Basic and acidic residues" evidence="8">
    <location>
        <begin position="1346"/>
        <end position="1356"/>
    </location>
</feature>
<reference evidence="11" key="1">
    <citation type="submission" date="2021-01" db="EMBL/GenBank/DDBJ databases">
        <authorList>
            <person name="Corre E."/>
            <person name="Pelletier E."/>
            <person name="Niang G."/>
            <person name="Scheremetjew M."/>
            <person name="Finn R."/>
            <person name="Kale V."/>
            <person name="Holt S."/>
            <person name="Cochrane G."/>
            <person name="Meng A."/>
            <person name="Brown T."/>
            <person name="Cohen L."/>
        </authorList>
    </citation>
    <scope>NUCLEOTIDE SEQUENCE</scope>
    <source>
        <strain evidence="11">CCMP1594</strain>
    </source>
</reference>
<dbReference type="InterPro" id="IPR001300">
    <property type="entry name" value="Peptidase_C2_calpain_cat"/>
</dbReference>
<dbReference type="SMART" id="SM00132">
    <property type="entry name" value="LIM"/>
    <property type="match status" value="2"/>
</dbReference>
<feature type="compositionally biased region" description="Polar residues" evidence="8">
    <location>
        <begin position="1"/>
        <end position="16"/>
    </location>
</feature>
<feature type="region of interest" description="Disordered" evidence="8">
    <location>
        <begin position="1272"/>
        <end position="1322"/>
    </location>
</feature>
<evidence type="ECO:0000256" key="5">
    <source>
        <dbReference type="PROSITE-ProRule" id="PRU00023"/>
    </source>
</evidence>
<evidence type="ECO:0000256" key="8">
    <source>
        <dbReference type="SAM" id="MobiDB-lite"/>
    </source>
</evidence>
<feature type="compositionally biased region" description="Pro residues" evidence="8">
    <location>
        <begin position="1287"/>
        <end position="1305"/>
    </location>
</feature>
<feature type="domain" description="Calpain catalytic" evidence="10">
    <location>
        <begin position="614"/>
        <end position="966"/>
    </location>
</feature>
<feature type="region of interest" description="Disordered" evidence="8">
    <location>
        <begin position="1130"/>
        <end position="1152"/>
    </location>
</feature>
<evidence type="ECO:0000256" key="4">
    <source>
        <dbReference type="ARBA" id="ARBA00023043"/>
    </source>
</evidence>
<feature type="compositionally biased region" description="Pro residues" evidence="8">
    <location>
        <begin position="1137"/>
        <end position="1152"/>
    </location>
</feature>
<dbReference type="SUPFAM" id="SSF57716">
    <property type="entry name" value="Glucocorticoid receptor-like (DNA-binding domain)"/>
    <property type="match status" value="2"/>
</dbReference>
<dbReference type="Pfam" id="PF12796">
    <property type="entry name" value="Ank_2"/>
    <property type="match status" value="2"/>
</dbReference>
<gene>
    <name evidence="11" type="ORF">EGYM00163_LOCUS17771</name>
</gene>
<dbReference type="InterPro" id="IPR002110">
    <property type="entry name" value="Ankyrin_rpt"/>
</dbReference>
<evidence type="ECO:0000256" key="6">
    <source>
        <dbReference type="PROSITE-ProRule" id="PRU00125"/>
    </source>
</evidence>
<keyword evidence="6" id="KW-0440">LIM domain</keyword>
<dbReference type="PROSITE" id="PS50297">
    <property type="entry name" value="ANK_REP_REGION"/>
    <property type="match status" value="2"/>
</dbReference>
<dbReference type="CDD" id="cd08368">
    <property type="entry name" value="LIM"/>
    <property type="match status" value="2"/>
</dbReference>
<evidence type="ECO:0000259" key="9">
    <source>
        <dbReference type="PROSITE" id="PS50023"/>
    </source>
</evidence>
<feature type="repeat" description="ANK" evidence="5">
    <location>
        <begin position="162"/>
        <end position="194"/>
    </location>
</feature>
<feature type="repeat" description="ANK" evidence="5">
    <location>
        <begin position="266"/>
        <end position="298"/>
    </location>
</feature>
<sequence>MYSGQQSFDGSTATDHGQSDPWSPPEDIVNGACRASSEDDTVKQQQRTIIHYVESLEPSHCVRVLEPHLVSGLLDMDIPERRFKELLQRGADVDAVLNGHSLLYWYASHGRHDIVQCLLAREEPNAACIEAALFTAAQYGYTRVVEALLLHQGDPNRWHCLHGTTPLHEACNRGFADVVEALLRGGADPEAASRASHTTLHMACSAGHPKIAKRLISAASEPQHFVNRQLETTGMSALHMAAYEGHHAVVELLVANKSNVDQRQKDHMTALMLAAGANRPRMVQLLLHSGAAQDLVDDQGRTALQVAYQHNAVPVLLCLRAGAKHHRCPDNLLELSAGAGHAAGPALYPATCLPPTPRGVKSADLGPSNVVPEIMSSLPTNQDLSPSLVLGHDDDAMSGSLTFSGRSTASFDSQEDSPMKDDEPLRRALVSLCTGCGLPVQDGLTYIALDKTWHPECLLCAHCGKGFETISVWRYKDLPHHAACAKEAKAEDAPWCKYCGEKIETEAVHACGAHWHRECFRCAKCGASCHVSGYVLGPGAAPYHETCLIEDQPCSPEVPSEPPGTTPCGHCCLPVAGAFSLCPHSDPPQTCHPLCVSTRPLRQRYAQCLQRLAAFHDDTFFADARALYHPHWAYLPCPPTHWARIGAVTALQHDDCGLSLFGPEGQGLSPEAIVRGRLPDDWLMAALVALADQPAAVQRLFAENCSVDLGYYAVYLCLGGWWRQIIVDDHVPCIGCGLAFGASTPGAVWVSILEKAYAKTLGCYQALLSGGPVHALRALTGCPTVEVSLRRLGEPELWHLLELWSVQQFPMVVRTPGTSTTHSGLGLESPLSRWYNGLGLLTGAYYCVVDVLDTCGQRVVQLRNVAGQLGYNGTWHVPPPPKGKPMTCPPSFTANTHIPFVLQNMACTDSGDSEGLDPVVLGAPSTTASQDLPLPSMGSGSSSGAFLMPLADFRALFASLTVCYHRPDWHSLHLGSCFRAPQGIPHVAVELHVSRSTAAIISLHQLPTSICTPMPWAVPSPEHVQCIGLLVLCPLPDGSYTVLHYGGFRKDREVWLECPLDPKAKPYIVVPLCLTSSPVLFAPPSHPPAAAPTNATGPSSDPSGLPFTVQIMTEERDWGFLSPRALDYGLEPHEGPEPPVPPPKGPSPSPEPPADLLHSVAVFVHKCGTENTGALGEVGTALRRHQCSVWYWQDPQAHVHFCVLANEGPNVVELAVEWGGPPILCLAVPGCAQYYVPPDGLQLIAASTASPWPLAVSITGLTVHPASGGAPYSVQPPAAPGREPLLHVPPSPWPTQPLPGRPASPPGFQLHEPAGPTAPVPVQYRGVAAPHAPFMYALRADAAALEEGHEPEDAAHVAESAEGGQGDGIGSAREESSAQDRVLGEAGPPEKPQDVPSIATGVDQPVPSHLASASVAEMPSSPLKYSPGSTALPSATQMDRSPVRYLSTSNPSPATLEGSPVRYLPTSSTPTLTPMTTSSHVPLTWNPNPLRTQQAPLPSQAPLQPQQTATAAYPSILPSLPPRRLPTTHVSGAWTPAPTAGQYQQTTYGSMPYTYYR</sequence>
<dbReference type="InterPro" id="IPR038765">
    <property type="entry name" value="Papain-like_cys_pep_sf"/>
</dbReference>
<evidence type="ECO:0000256" key="3">
    <source>
        <dbReference type="ARBA" id="ARBA00022833"/>
    </source>
</evidence>
<evidence type="ECO:0000259" key="10">
    <source>
        <dbReference type="PROSITE" id="PS50203"/>
    </source>
</evidence>
<keyword evidence="2" id="KW-0677">Repeat</keyword>
<dbReference type="GO" id="GO:0006508">
    <property type="term" value="P:proteolysis"/>
    <property type="evidence" value="ECO:0007669"/>
    <property type="project" value="InterPro"/>
</dbReference>
<dbReference type="Gene3D" id="1.25.40.20">
    <property type="entry name" value="Ankyrin repeat-containing domain"/>
    <property type="match status" value="2"/>
</dbReference>
<feature type="repeat" description="ANK" evidence="5">
    <location>
        <begin position="233"/>
        <end position="265"/>
    </location>
</feature>
<dbReference type="SUPFAM" id="SSF54001">
    <property type="entry name" value="Cysteine proteinases"/>
    <property type="match status" value="1"/>
</dbReference>
<evidence type="ECO:0000256" key="7">
    <source>
        <dbReference type="PROSITE-ProRule" id="PRU00239"/>
    </source>
</evidence>
<name>A0A7S4CVJ0_9EUGL</name>
<dbReference type="InterPro" id="IPR036770">
    <property type="entry name" value="Ankyrin_rpt-contain_sf"/>
</dbReference>
<accession>A0A7S4CVJ0</accession>
<dbReference type="GO" id="GO:0046872">
    <property type="term" value="F:metal ion binding"/>
    <property type="evidence" value="ECO:0007669"/>
    <property type="project" value="UniProtKB-KW"/>
</dbReference>
<proteinExistence type="predicted"/>
<dbReference type="InterPro" id="IPR001781">
    <property type="entry name" value="Znf_LIM"/>
</dbReference>
<keyword evidence="4 5" id="KW-0040">ANK repeat</keyword>
<dbReference type="Pfam" id="PF00648">
    <property type="entry name" value="Peptidase_C2"/>
    <property type="match status" value="1"/>
</dbReference>
<dbReference type="Pfam" id="PF00023">
    <property type="entry name" value="Ank"/>
    <property type="match status" value="1"/>
</dbReference>
<keyword evidence="1 6" id="KW-0479">Metal-binding</keyword>
<evidence type="ECO:0000313" key="11">
    <source>
        <dbReference type="EMBL" id="CAE0806643.1"/>
    </source>
</evidence>
<dbReference type="EMBL" id="HBJA01050123">
    <property type="protein sequence ID" value="CAE0806643.1"/>
    <property type="molecule type" value="Transcribed_RNA"/>
</dbReference>
<dbReference type="Gene3D" id="3.90.70.10">
    <property type="entry name" value="Cysteine proteinases"/>
    <property type="match status" value="1"/>
</dbReference>
<dbReference type="PROSITE" id="PS50023">
    <property type="entry name" value="LIM_DOMAIN_2"/>
    <property type="match status" value="1"/>
</dbReference>
<protein>
    <submittedName>
        <fullName evidence="11">Uncharacterized protein</fullName>
    </submittedName>
</protein>
<dbReference type="PANTHER" id="PTHR24126">
    <property type="entry name" value="ANKYRIN REPEAT, PH AND SEC7 DOMAIN CONTAINING PROTEIN SECG-RELATED"/>
    <property type="match status" value="1"/>
</dbReference>
<dbReference type="Gene3D" id="2.10.110.10">
    <property type="entry name" value="Cysteine Rich Protein"/>
    <property type="match status" value="2"/>
</dbReference>
<dbReference type="InterPro" id="IPR022684">
    <property type="entry name" value="Calpain_cysteine_protease"/>
</dbReference>
<dbReference type="SMART" id="SM00230">
    <property type="entry name" value="CysPc"/>
    <property type="match status" value="1"/>
</dbReference>
<evidence type="ECO:0000256" key="2">
    <source>
        <dbReference type="ARBA" id="ARBA00022737"/>
    </source>
</evidence>
<dbReference type="PROSITE" id="PS50088">
    <property type="entry name" value="ANK_REPEAT"/>
    <property type="match status" value="3"/>
</dbReference>
<dbReference type="Pfam" id="PF00412">
    <property type="entry name" value="LIM"/>
    <property type="match status" value="2"/>
</dbReference>
<feature type="region of interest" description="Disordered" evidence="8">
    <location>
        <begin position="1"/>
        <end position="30"/>
    </location>
</feature>
<dbReference type="SUPFAM" id="SSF48403">
    <property type="entry name" value="Ankyrin repeat"/>
    <property type="match status" value="1"/>
</dbReference>
<dbReference type="PROSITE" id="PS50203">
    <property type="entry name" value="CALPAIN_CAT"/>
    <property type="match status" value="1"/>
</dbReference>
<feature type="region of interest" description="Disordered" evidence="8">
    <location>
        <begin position="1346"/>
        <end position="1463"/>
    </location>
</feature>
<feature type="domain" description="LIM zinc-binding" evidence="9">
    <location>
        <begin position="431"/>
        <end position="506"/>
    </location>
</feature>
<keyword evidence="3 6" id="KW-0862">Zinc</keyword>
<dbReference type="GO" id="GO:0004198">
    <property type="term" value="F:calcium-dependent cysteine-type endopeptidase activity"/>
    <property type="evidence" value="ECO:0007669"/>
    <property type="project" value="InterPro"/>
</dbReference>
<dbReference type="SMART" id="SM00248">
    <property type="entry name" value="ANK"/>
    <property type="match status" value="7"/>
</dbReference>
<dbReference type="PRINTS" id="PR00704">
    <property type="entry name" value="CALPAIN"/>
</dbReference>
<evidence type="ECO:0000256" key="1">
    <source>
        <dbReference type="ARBA" id="ARBA00022723"/>
    </source>
</evidence>
<organism evidence="11">
    <name type="scientific">Eutreptiella gymnastica</name>
    <dbReference type="NCBI Taxonomy" id="73025"/>
    <lineage>
        <taxon>Eukaryota</taxon>
        <taxon>Discoba</taxon>
        <taxon>Euglenozoa</taxon>
        <taxon>Euglenida</taxon>
        <taxon>Spirocuta</taxon>
        <taxon>Euglenophyceae</taxon>
        <taxon>Eutreptiales</taxon>
        <taxon>Eutreptiaceae</taxon>
        <taxon>Eutreptiella</taxon>
    </lineage>
</organism>